<dbReference type="GO" id="GO:0016787">
    <property type="term" value="F:hydrolase activity"/>
    <property type="evidence" value="ECO:0007669"/>
    <property type="project" value="UniProtKB-KW"/>
</dbReference>
<dbReference type="InterPro" id="IPR029058">
    <property type="entry name" value="AB_hydrolase_fold"/>
</dbReference>
<protein>
    <submittedName>
        <fullName evidence="3">Alpha/beta fold hydrolase</fullName>
    </submittedName>
</protein>
<dbReference type="PANTHER" id="PTHR43194">
    <property type="entry name" value="HYDROLASE ALPHA/BETA FOLD FAMILY"/>
    <property type="match status" value="1"/>
</dbReference>
<dbReference type="InterPro" id="IPR000073">
    <property type="entry name" value="AB_hydrolase_1"/>
</dbReference>
<sequence length="397" mass="42754">MDRSAGTSGAPRTPSRSGLLAGLPDVGALGRQAAGGVAKRVTRRDRIAGPDPYADEDFKAIYDDPASSVVTDDGLTLSVRTVDLWDGGTDIEPDVTVLFVHGFTLRMASWHFQRFQLAERWAGRRIRMVFFDHRGHGTSDRAPADTCTIDQLADDTAAVIRTIAPAHSSRRRRPARGEPAGSVVLVGHSMGGMALMALARRHGHLFGPDGIVSGVALVATASRGLTEAGLGVGLRNPVVRAFRTSVRRAPRLVQSGRGITRFSLEPVLVAASFGPDFHSRAAGRAVEKIIQNTPLDTLVNFLHALEDHDESTAFPVLAQVPSVVVCGSADQLTPLANSVGMYADLGTDSRLVVAQDAGHMVQFERPGLVNEAIVDLVERRRLALLPPRRRRWLRGQK</sequence>
<dbReference type="Pfam" id="PF12697">
    <property type="entry name" value="Abhydrolase_6"/>
    <property type="match status" value="1"/>
</dbReference>
<accession>A0ABX6IN79</accession>
<evidence type="ECO:0000313" key="3">
    <source>
        <dbReference type="EMBL" id="QHN37398.1"/>
    </source>
</evidence>
<dbReference type="RefSeq" id="WP_213249964.1">
    <property type="nucleotide sequence ID" value="NZ_CP045806.1"/>
</dbReference>
<dbReference type="Gene3D" id="3.40.50.1820">
    <property type="entry name" value="alpha/beta hydrolase"/>
    <property type="match status" value="1"/>
</dbReference>
<keyword evidence="3" id="KW-0378">Hydrolase</keyword>
<dbReference type="PANTHER" id="PTHR43194:SF2">
    <property type="entry name" value="PEROXISOMAL MEMBRANE PROTEIN LPX1"/>
    <property type="match status" value="1"/>
</dbReference>
<dbReference type="EMBL" id="CP045809">
    <property type="protein sequence ID" value="QHN37398.1"/>
    <property type="molecule type" value="Genomic_DNA"/>
</dbReference>
<proteinExistence type="predicted"/>
<evidence type="ECO:0000256" key="1">
    <source>
        <dbReference type="SAM" id="MobiDB-lite"/>
    </source>
</evidence>
<reference evidence="3" key="1">
    <citation type="journal article" date="2021" name="Nat. Microbiol.">
        <title>Cocultivation of an ultrasmall environmental parasitic bacterium with lytic ability against bacteria associated with wastewater foams.</title>
        <authorList>
            <person name="Batinovic S."/>
            <person name="Rose J.J.A."/>
            <person name="Ratcliffe J."/>
            <person name="Seviour R.J."/>
            <person name="Petrovski S."/>
        </authorList>
    </citation>
    <scope>NUCLEOTIDE SEQUENCE</scope>
    <source>
        <strain evidence="3">CON9</strain>
    </source>
</reference>
<evidence type="ECO:0000259" key="2">
    <source>
        <dbReference type="Pfam" id="PF12697"/>
    </source>
</evidence>
<gene>
    <name evidence="3" type="ORF">GII31_06755</name>
</gene>
<dbReference type="Proteomes" id="UP001059836">
    <property type="component" value="Chromosome"/>
</dbReference>
<feature type="domain" description="AB hydrolase-1" evidence="2">
    <location>
        <begin position="97"/>
        <end position="372"/>
    </location>
</feature>
<name>A0ABX6IN79_9ACTN</name>
<evidence type="ECO:0000313" key="4">
    <source>
        <dbReference type="Proteomes" id="UP001059836"/>
    </source>
</evidence>
<keyword evidence="4" id="KW-1185">Reference proteome</keyword>
<dbReference type="InterPro" id="IPR050228">
    <property type="entry name" value="Carboxylesterase_BioH"/>
</dbReference>
<feature type="region of interest" description="Disordered" evidence="1">
    <location>
        <begin position="1"/>
        <end position="23"/>
    </location>
</feature>
<dbReference type="SUPFAM" id="SSF53474">
    <property type="entry name" value="alpha/beta-Hydrolases"/>
    <property type="match status" value="1"/>
</dbReference>
<organism evidence="3 4">
    <name type="scientific">Gordonia pseudamarae</name>
    <dbReference type="NCBI Taxonomy" id="2831662"/>
    <lineage>
        <taxon>Bacteria</taxon>
        <taxon>Bacillati</taxon>
        <taxon>Actinomycetota</taxon>
        <taxon>Actinomycetes</taxon>
        <taxon>Mycobacteriales</taxon>
        <taxon>Gordoniaceae</taxon>
        <taxon>Gordonia</taxon>
    </lineage>
</organism>